<keyword evidence="5" id="KW-0963">Cytoplasm</keyword>
<dbReference type="GO" id="GO:0005771">
    <property type="term" value="C:multivesicular body"/>
    <property type="evidence" value="ECO:0007669"/>
    <property type="project" value="TreeGrafter"/>
</dbReference>
<dbReference type="Proteomes" id="UP001205998">
    <property type="component" value="Unassembled WGS sequence"/>
</dbReference>
<evidence type="ECO:0000256" key="2">
    <source>
        <dbReference type="ARBA" id="ARBA00004633"/>
    </source>
</evidence>
<comment type="caution">
    <text evidence="11">The sequence shown here is derived from an EMBL/GenBank/DDBJ whole genome shotgun (WGS) entry which is preliminary data.</text>
</comment>
<accession>A0AAD5ASD2</accession>
<dbReference type="EMBL" id="MU551627">
    <property type="protein sequence ID" value="KAI5621994.1"/>
    <property type="molecule type" value="Genomic_DNA"/>
</dbReference>
<evidence type="ECO:0000256" key="9">
    <source>
        <dbReference type="ARBA" id="ARBA00023136"/>
    </source>
</evidence>
<evidence type="ECO:0000256" key="6">
    <source>
        <dbReference type="ARBA" id="ARBA00022753"/>
    </source>
</evidence>
<evidence type="ECO:0000313" key="11">
    <source>
        <dbReference type="EMBL" id="KAI5621994.1"/>
    </source>
</evidence>
<sequence length="199" mass="22271">MSFLGKIFGAGGKGDKTPTAQDAIQKLRETEQMLSKKQEFLEKKIETELLTAKKNGTKNKRAALQALKRKKRYEKQLAQIDGTLSTIEYQREALENSNTNTEVLKNMGYAAKAMKNAHQNMDIDKVDELMQDITEQQELAQEISDAISKPVGFGEEFDEDELLAELEELEQEELDNNLLEISGPENVPLPSVPSTSLPA</sequence>
<comment type="similarity">
    <text evidence="3">Belongs to the SNF7 family.</text>
</comment>
<dbReference type="GO" id="GO:0015031">
    <property type="term" value="P:protein transport"/>
    <property type="evidence" value="ECO:0007669"/>
    <property type="project" value="UniProtKB-KW"/>
</dbReference>
<keyword evidence="7" id="KW-0653">Protein transport</keyword>
<evidence type="ECO:0000256" key="5">
    <source>
        <dbReference type="ARBA" id="ARBA00022490"/>
    </source>
</evidence>
<gene>
    <name evidence="11" type="ORF">C0J50_18378</name>
</gene>
<dbReference type="Gene3D" id="6.10.250.1710">
    <property type="match status" value="1"/>
</dbReference>
<comment type="subcellular location">
    <subcellularLocation>
        <location evidence="1">Cytoplasm</location>
        <location evidence="1">Cytosol</location>
    </subcellularLocation>
    <subcellularLocation>
        <location evidence="2">Late endosome membrane</location>
        <topology evidence="2">Peripheral membrane protein</topology>
    </subcellularLocation>
</comment>
<dbReference type="GO" id="GO:0060271">
    <property type="term" value="P:cilium assembly"/>
    <property type="evidence" value="ECO:0007669"/>
    <property type="project" value="UniProtKB-ARBA"/>
</dbReference>
<reference evidence="11" key="1">
    <citation type="submission" date="2018-07" db="EMBL/GenBank/DDBJ databases">
        <title>Comparative genomics of catfishes provides insights into carnivory and benthic adaptation.</title>
        <authorList>
            <person name="Zhang Y."/>
            <person name="Wang D."/>
            <person name="Peng Z."/>
            <person name="Zheng S."/>
            <person name="Shao F."/>
            <person name="Tao W."/>
        </authorList>
    </citation>
    <scope>NUCLEOTIDE SEQUENCE</scope>
    <source>
        <strain evidence="11">Chongqing</strain>
    </source>
</reference>
<dbReference type="PANTHER" id="PTHR22761">
    <property type="entry name" value="CHARGED MULTIVESICULAR BODY PROTEIN"/>
    <property type="match status" value="1"/>
</dbReference>
<dbReference type="AlphaFoldDB" id="A0AAD5ASD2"/>
<dbReference type="Gene3D" id="1.10.287.1060">
    <property type="entry name" value="ESAT-6-like"/>
    <property type="match status" value="1"/>
</dbReference>
<dbReference type="GO" id="GO:0000815">
    <property type="term" value="C:ESCRT III complex"/>
    <property type="evidence" value="ECO:0007669"/>
    <property type="project" value="TreeGrafter"/>
</dbReference>
<proteinExistence type="inferred from homology"/>
<dbReference type="Pfam" id="PF03357">
    <property type="entry name" value="Snf7"/>
    <property type="match status" value="1"/>
</dbReference>
<dbReference type="GO" id="GO:0006900">
    <property type="term" value="P:vesicle budding from membrane"/>
    <property type="evidence" value="ECO:0007669"/>
    <property type="project" value="TreeGrafter"/>
</dbReference>
<dbReference type="GO" id="GO:0032511">
    <property type="term" value="P:late endosome to vacuole transport via multivesicular body sorting pathway"/>
    <property type="evidence" value="ECO:0007669"/>
    <property type="project" value="TreeGrafter"/>
</dbReference>
<keyword evidence="12" id="KW-1185">Reference proteome</keyword>
<dbReference type="GO" id="GO:0031902">
    <property type="term" value="C:late endosome membrane"/>
    <property type="evidence" value="ECO:0007669"/>
    <property type="project" value="UniProtKB-SubCell"/>
</dbReference>
<evidence type="ECO:0000256" key="3">
    <source>
        <dbReference type="ARBA" id="ARBA00006190"/>
    </source>
</evidence>
<name>A0AAD5ASD2_SILAS</name>
<dbReference type="GO" id="GO:0005829">
    <property type="term" value="C:cytosol"/>
    <property type="evidence" value="ECO:0007669"/>
    <property type="project" value="UniProtKB-SubCell"/>
</dbReference>
<protein>
    <submittedName>
        <fullName evidence="11">Charged multivesicular body protein 4c</fullName>
    </submittedName>
</protein>
<feature type="region of interest" description="Disordered" evidence="10">
    <location>
        <begin position="175"/>
        <end position="199"/>
    </location>
</feature>
<evidence type="ECO:0000256" key="10">
    <source>
        <dbReference type="SAM" id="MobiDB-lite"/>
    </source>
</evidence>
<evidence type="ECO:0000256" key="7">
    <source>
        <dbReference type="ARBA" id="ARBA00022927"/>
    </source>
</evidence>
<keyword evidence="9" id="KW-0472">Membrane</keyword>
<keyword evidence="8" id="KW-0175">Coiled coil</keyword>
<evidence type="ECO:0000313" key="12">
    <source>
        <dbReference type="Proteomes" id="UP001205998"/>
    </source>
</evidence>
<keyword evidence="4" id="KW-0813">Transport</keyword>
<organism evidence="11 12">
    <name type="scientific">Silurus asotus</name>
    <name type="common">Amur catfish</name>
    <name type="synonym">Parasilurus asotus</name>
    <dbReference type="NCBI Taxonomy" id="30991"/>
    <lineage>
        <taxon>Eukaryota</taxon>
        <taxon>Metazoa</taxon>
        <taxon>Chordata</taxon>
        <taxon>Craniata</taxon>
        <taxon>Vertebrata</taxon>
        <taxon>Euteleostomi</taxon>
        <taxon>Actinopterygii</taxon>
        <taxon>Neopterygii</taxon>
        <taxon>Teleostei</taxon>
        <taxon>Ostariophysi</taxon>
        <taxon>Siluriformes</taxon>
        <taxon>Siluridae</taxon>
        <taxon>Silurus</taxon>
    </lineage>
</organism>
<feature type="compositionally biased region" description="Low complexity" evidence="10">
    <location>
        <begin position="188"/>
        <end position="199"/>
    </location>
</feature>
<dbReference type="GO" id="GO:0009898">
    <property type="term" value="C:cytoplasmic side of plasma membrane"/>
    <property type="evidence" value="ECO:0007669"/>
    <property type="project" value="TreeGrafter"/>
</dbReference>
<evidence type="ECO:0000256" key="1">
    <source>
        <dbReference type="ARBA" id="ARBA00004514"/>
    </source>
</evidence>
<evidence type="ECO:0000256" key="8">
    <source>
        <dbReference type="ARBA" id="ARBA00023054"/>
    </source>
</evidence>
<keyword evidence="6" id="KW-0967">Endosome</keyword>
<dbReference type="FunFam" id="1.10.287.1060:FF:000001">
    <property type="entry name" value="Charged multivesicular body protein 4b"/>
    <property type="match status" value="1"/>
</dbReference>
<dbReference type="PANTHER" id="PTHR22761:SF4">
    <property type="entry name" value="CHARGED MULTIVESICULAR BODY PROTEIN 4B"/>
    <property type="match status" value="1"/>
</dbReference>
<dbReference type="InterPro" id="IPR005024">
    <property type="entry name" value="Snf7_fam"/>
</dbReference>
<evidence type="ECO:0000256" key="4">
    <source>
        <dbReference type="ARBA" id="ARBA00022448"/>
    </source>
</evidence>
<feature type="non-terminal residue" evidence="11">
    <location>
        <position position="199"/>
    </location>
</feature>